<reference evidence="1 2" key="1">
    <citation type="submission" date="2015-09" db="EMBL/GenBank/DDBJ databases">
        <authorList>
            <consortium name="Pathogen Informatics"/>
        </authorList>
    </citation>
    <scope>NUCLEOTIDE SEQUENCE [LARGE SCALE GENOMIC DNA]</scope>
    <source>
        <strain evidence="1 2">2789STDY5608849</strain>
    </source>
</reference>
<dbReference type="AlphaFoldDB" id="A0A174EXH8"/>
<dbReference type="OrthoDB" id="4986073at2"/>
<dbReference type="STRING" id="1150298.ERS852406_01910"/>
<dbReference type="RefSeq" id="WP_022461442.1">
    <property type="nucleotide sequence ID" value="NZ_CYYV01000008.1"/>
</dbReference>
<proteinExistence type="predicted"/>
<evidence type="ECO:0000313" key="1">
    <source>
        <dbReference type="EMBL" id="CUO40695.1"/>
    </source>
</evidence>
<sequence length="428" mass="48714">MKIGVTGSDHICDRIQKTLEKRMPDLEVVYRRSNDYRYGLEAAAQFQKGKVSGIIFTGPTNYHYALKRLEPNVPWTFLPHNQASILKALAESAVRYSCVPDVISIDMYEEQLVQETLEEIGISNGRVLVAHGSSPDQGDFQDALTDFHRYNYFHNGAKICFTNMEKTYEALSAEGIPCIRISVSEDVILEQVYHLQFLENTAQKNRGQSASVQIYFDYSFDQETDLSLREWEKIHYQNEMRELIYSAAHRMGAAAFSEGASIFYIMSSRPVLMREFIQNGEYQKILFHGQQTPHNRLWIGIGYGDTPMEAKSRAAMALNHSIADRSGANYIAEDEHQFTEIKINDPTDHTAYLLHRLHISSSTYEKLKEILRSHDQVITSAQLAADMGITERSANRLILRLEQENCVTTIGKISGGRGRPARIMKITL</sequence>
<name>A0A174EXH8_9FIRM</name>
<evidence type="ECO:0000313" key="2">
    <source>
        <dbReference type="Proteomes" id="UP000095706"/>
    </source>
</evidence>
<organism evidence="1 2">
    <name type="scientific">Fusicatenibacter saccharivorans</name>
    <dbReference type="NCBI Taxonomy" id="1150298"/>
    <lineage>
        <taxon>Bacteria</taxon>
        <taxon>Bacillati</taxon>
        <taxon>Bacillota</taxon>
        <taxon>Clostridia</taxon>
        <taxon>Lachnospirales</taxon>
        <taxon>Lachnospiraceae</taxon>
        <taxon>Fusicatenibacter</taxon>
    </lineage>
</organism>
<accession>A0A174EXH8</accession>
<dbReference type="EMBL" id="CYYV01000008">
    <property type="protein sequence ID" value="CUO40695.1"/>
    <property type="molecule type" value="Genomic_DNA"/>
</dbReference>
<protein>
    <submittedName>
        <fullName evidence="1">Uncharacterized protein</fullName>
    </submittedName>
</protein>
<dbReference type="Proteomes" id="UP000095706">
    <property type="component" value="Unassembled WGS sequence"/>
</dbReference>
<gene>
    <name evidence="1" type="ORF">ERS852406_01910</name>
</gene>